<feature type="domain" description="3-hydroxyacyl-CoA dehydrogenase C-terminal" evidence="2">
    <location>
        <begin position="17"/>
        <end position="82"/>
    </location>
</feature>
<sequence length="129" mass="14686">MLEIKQKPVTLTREVLGFATNRIQYAILNEVWHLIENDVLTVADVDAVMTQGLGLRYAFLGPLETAHLNANGIADYVQRFGSEIWKVSQTYEPTPEMKDGKTLAKLSQQCEKIVPHEKLDERRAQRDAF</sequence>
<accession>A0A4C1SFT0</accession>
<dbReference type="InterPro" id="IPR013328">
    <property type="entry name" value="6PGD_dom2"/>
</dbReference>
<dbReference type="GO" id="GO:0006631">
    <property type="term" value="P:fatty acid metabolic process"/>
    <property type="evidence" value="ECO:0007669"/>
    <property type="project" value="InterPro"/>
</dbReference>
<comment type="caution">
    <text evidence="3">The sequence shown here is derived from an EMBL/GenBank/DDBJ whole genome shotgun (WGS) entry which is preliminary data.</text>
</comment>
<dbReference type="PROSITE" id="PS00067">
    <property type="entry name" value="3HCDH"/>
    <property type="match status" value="1"/>
</dbReference>
<reference evidence="3 4" key="1">
    <citation type="journal article" date="2019" name="Commun. Biol.">
        <title>The bagworm genome reveals a unique fibroin gene that provides high tensile strength.</title>
        <authorList>
            <person name="Kono N."/>
            <person name="Nakamura H."/>
            <person name="Ohtoshi R."/>
            <person name="Tomita M."/>
            <person name="Numata K."/>
            <person name="Arakawa K."/>
        </authorList>
    </citation>
    <scope>NUCLEOTIDE SEQUENCE [LARGE SCALE GENOMIC DNA]</scope>
</reference>
<gene>
    <name evidence="3" type="primary">CRYL1</name>
    <name evidence="3" type="ORF">EVAR_73820_1</name>
</gene>
<name>A0A4C1SFT0_EUMVA</name>
<dbReference type="InterPro" id="IPR006180">
    <property type="entry name" value="3-OHacyl-CoA_DH_CS"/>
</dbReference>
<dbReference type="Proteomes" id="UP000299102">
    <property type="component" value="Unassembled WGS sequence"/>
</dbReference>
<dbReference type="InterPro" id="IPR006108">
    <property type="entry name" value="3HC_DH_C"/>
</dbReference>
<keyword evidence="4" id="KW-1185">Reference proteome</keyword>
<evidence type="ECO:0000259" key="2">
    <source>
        <dbReference type="Pfam" id="PF00725"/>
    </source>
</evidence>
<protein>
    <submittedName>
        <fullName evidence="3">Lambda-crystallin homolog</fullName>
    </submittedName>
</protein>
<dbReference type="Gene3D" id="1.10.1040.10">
    <property type="entry name" value="N-(1-d-carboxylethyl)-l-norvaline Dehydrogenase, domain 2"/>
    <property type="match status" value="1"/>
</dbReference>
<dbReference type="InterPro" id="IPR008927">
    <property type="entry name" value="6-PGluconate_DH-like_C_sf"/>
</dbReference>
<organism evidence="3 4">
    <name type="scientific">Eumeta variegata</name>
    <name type="common">Bagworm moth</name>
    <name type="synonym">Eumeta japonica</name>
    <dbReference type="NCBI Taxonomy" id="151549"/>
    <lineage>
        <taxon>Eukaryota</taxon>
        <taxon>Metazoa</taxon>
        <taxon>Ecdysozoa</taxon>
        <taxon>Arthropoda</taxon>
        <taxon>Hexapoda</taxon>
        <taxon>Insecta</taxon>
        <taxon>Pterygota</taxon>
        <taxon>Neoptera</taxon>
        <taxon>Endopterygota</taxon>
        <taxon>Lepidoptera</taxon>
        <taxon>Glossata</taxon>
        <taxon>Ditrysia</taxon>
        <taxon>Tineoidea</taxon>
        <taxon>Psychidae</taxon>
        <taxon>Oiketicinae</taxon>
        <taxon>Eumeta</taxon>
    </lineage>
</organism>
<evidence type="ECO:0000313" key="4">
    <source>
        <dbReference type="Proteomes" id="UP000299102"/>
    </source>
</evidence>
<dbReference type="STRING" id="151549.A0A4C1SFT0"/>
<proteinExistence type="inferred from homology"/>
<dbReference type="Pfam" id="PF00725">
    <property type="entry name" value="3HCDH"/>
    <property type="match status" value="1"/>
</dbReference>
<dbReference type="PANTHER" id="PTHR48075:SF1">
    <property type="entry name" value="LAMBDA-CRYSTALLIN HOMOLOG"/>
    <property type="match status" value="1"/>
</dbReference>
<evidence type="ECO:0000256" key="1">
    <source>
        <dbReference type="ARBA" id="ARBA00009463"/>
    </source>
</evidence>
<dbReference type="PANTHER" id="PTHR48075">
    <property type="entry name" value="3-HYDROXYACYL-COA DEHYDROGENASE FAMILY PROTEIN"/>
    <property type="match status" value="1"/>
</dbReference>
<dbReference type="AlphaFoldDB" id="A0A4C1SFT0"/>
<dbReference type="GO" id="GO:0050104">
    <property type="term" value="F:L-gulonate 3-dehydrogenase activity"/>
    <property type="evidence" value="ECO:0007669"/>
    <property type="project" value="TreeGrafter"/>
</dbReference>
<dbReference type="EMBL" id="BGZK01010112">
    <property type="protein sequence ID" value="GBP01009.1"/>
    <property type="molecule type" value="Genomic_DNA"/>
</dbReference>
<dbReference type="SUPFAM" id="SSF48179">
    <property type="entry name" value="6-phosphogluconate dehydrogenase C-terminal domain-like"/>
    <property type="match status" value="1"/>
</dbReference>
<comment type="similarity">
    <text evidence="1">Belongs to the 3-hydroxyacyl-CoA dehydrogenase family.</text>
</comment>
<evidence type="ECO:0000313" key="3">
    <source>
        <dbReference type="EMBL" id="GBP01009.1"/>
    </source>
</evidence>
<dbReference type="OrthoDB" id="2021159at2759"/>